<comment type="caution">
    <text evidence="1">The sequence shown here is derived from an EMBL/GenBank/DDBJ whole genome shotgun (WGS) entry which is preliminary data.</text>
</comment>
<dbReference type="Proteomes" id="UP000017127">
    <property type="component" value="Unassembled WGS sequence"/>
</dbReference>
<evidence type="ECO:0000313" key="1">
    <source>
        <dbReference type="EMBL" id="ERT04805.1"/>
    </source>
</evidence>
<organism evidence="1 2">
    <name type="scientific">Lyngbya aestuarii BL J</name>
    <dbReference type="NCBI Taxonomy" id="1348334"/>
    <lineage>
        <taxon>Bacteria</taxon>
        <taxon>Bacillati</taxon>
        <taxon>Cyanobacteriota</taxon>
        <taxon>Cyanophyceae</taxon>
        <taxon>Oscillatoriophycideae</taxon>
        <taxon>Oscillatoriales</taxon>
        <taxon>Microcoleaceae</taxon>
        <taxon>Lyngbya</taxon>
    </lineage>
</organism>
<feature type="non-terminal residue" evidence="1">
    <location>
        <position position="38"/>
    </location>
</feature>
<name>U7QCQ3_9CYAN</name>
<protein>
    <submittedName>
        <fullName evidence="1">Uncharacterized protein</fullName>
    </submittedName>
</protein>
<evidence type="ECO:0000313" key="2">
    <source>
        <dbReference type="Proteomes" id="UP000017127"/>
    </source>
</evidence>
<proteinExistence type="predicted"/>
<keyword evidence="2" id="KW-1185">Reference proteome</keyword>
<dbReference type="EMBL" id="AUZM01000080">
    <property type="protein sequence ID" value="ERT04805.1"/>
    <property type="molecule type" value="Genomic_DNA"/>
</dbReference>
<sequence length="38" mass="4367">MGIFPEQRIWFSTLQEVRTIQVVTFSSIQGESSNELAH</sequence>
<reference evidence="1 2" key="1">
    <citation type="journal article" date="2013" name="Front. Microbiol.">
        <title>Comparative genomic analyses of the cyanobacterium, Lyngbya aestuarii BL J, a powerful hydrogen producer.</title>
        <authorList>
            <person name="Kothari A."/>
            <person name="Vaughn M."/>
            <person name="Garcia-Pichel F."/>
        </authorList>
    </citation>
    <scope>NUCLEOTIDE SEQUENCE [LARGE SCALE GENOMIC DNA]</scope>
    <source>
        <strain evidence="1 2">BL J</strain>
    </source>
</reference>
<accession>U7QCQ3</accession>
<gene>
    <name evidence="1" type="ORF">M595_5248</name>
</gene>
<dbReference type="AlphaFoldDB" id="U7QCQ3"/>